<dbReference type="SUPFAM" id="SSF52540">
    <property type="entry name" value="P-loop containing nucleoside triphosphate hydrolases"/>
    <property type="match status" value="1"/>
</dbReference>
<proteinExistence type="predicted"/>
<dbReference type="Pfam" id="PF25872">
    <property type="entry name" value="HTH_77"/>
    <property type="match status" value="1"/>
</dbReference>
<dbReference type="PANTHER" id="PTHR47691:SF3">
    <property type="entry name" value="HTH-TYPE TRANSCRIPTIONAL REGULATOR RV0890C-RELATED"/>
    <property type="match status" value="1"/>
</dbReference>
<dbReference type="InterPro" id="IPR036388">
    <property type="entry name" value="WH-like_DNA-bd_sf"/>
</dbReference>
<evidence type="ECO:0000313" key="2">
    <source>
        <dbReference type="EMBL" id="CAA9562458.1"/>
    </source>
</evidence>
<dbReference type="InterPro" id="IPR016032">
    <property type="entry name" value="Sig_transdc_resp-reg_C-effctor"/>
</dbReference>
<name>A0A6J4UZ67_9BACT</name>
<dbReference type="SMART" id="SM00421">
    <property type="entry name" value="HTH_LUXR"/>
    <property type="match status" value="1"/>
</dbReference>
<accession>A0A6J4UZ67</accession>
<dbReference type="InterPro" id="IPR041657">
    <property type="entry name" value="HTH_17"/>
</dbReference>
<protein>
    <recommendedName>
        <fullName evidence="1">HTH luxR-type domain-containing protein</fullName>
    </recommendedName>
</protein>
<dbReference type="Gene3D" id="1.10.10.10">
    <property type="entry name" value="Winged helix-like DNA-binding domain superfamily/Winged helix DNA-binding domain"/>
    <property type="match status" value="1"/>
</dbReference>
<dbReference type="GO" id="GO:0003677">
    <property type="term" value="F:DNA binding"/>
    <property type="evidence" value="ECO:0007669"/>
    <property type="project" value="InterPro"/>
</dbReference>
<dbReference type="AlphaFoldDB" id="A0A6J4UZ67"/>
<dbReference type="PROSITE" id="PS50043">
    <property type="entry name" value="HTH_LUXR_2"/>
    <property type="match status" value="1"/>
</dbReference>
<dbReference type="SMART" id="SM00028">
    <property type="entry name" value="TPR"/>
    <property type="match status" value="3"/>
</dbReference>
<dbReference type="PANTHER" id="PTHR47691">
    <property type="entry name" value="REGULATOR-RELATED"/>
    <property type="match status" value="1"/>
</dbReference>
<dbReference type="PRINTS" id="PR00364">
    <property type="entry name" value="DISEASERSIST"/>
</dbReference>
<gene>
    <name evidence="2" type="ORF">AVDCRST_MAG19-1927</name>
</gene>
<dbReference type="Pfam" id="PF00196">
    <property type="entry name" value="GerE"/>
    <property type="match status" value="1"/>
</dbReference>
<dbReference type="SUPFAM" id="SSF48452">
    <property type="entry name" value="TPR-like"/>
    <property type="match status" value="1"/>
</dbReference>
<dbReference type="InterPro" id="IPR027417">
    <property type="entry name" value="P-loop_NTPase"/>
</dbReference>
<organism evidence="2">
    <name type="scientific">uncultured Thermomicrobiales bacterium</name>
    <dbReference type="NCBI Taxonomy" id="1645740"/>
    <lineage>
        <taxon>Bacteria</taxon>
        <taxon>Pseudomonadati</taxon>
        <taxon>Thermomicrobiota</taxon>
        <taxon>Thermomicrobia</taxon>
        <taxon>Thermomicrobiales</taxon>
        <taxon>environmental samples</taxon>
    </lineage>
</organism>
<dbReference type="InterPro" id="IPR049945">
    <property type="entry name" value="AAA_22"/>
</dbReference>
<dbReference type="EMBL" id="CADCWL010000084">
    <property type="protein sequence ID" value="CAA9562458.1"/>
    <property type="molecule type" value="Genomic_DNA"/>
</dbReference>
<dbReference type="PRINTS" id="PR00038">
    <property type="entry name" value="HTHLUXR"/>
</dbReference>
<dbReference type="GO" id="GO:0006355">
    <property type="term" value="P:regulation of DNA-templated transcription"/>
    <property type="evidence" value="ECO:0007669"/>
    <property type="project" value="InterPro"/>
</dbReference>
<dbReference type="SUPFAM" id="SSF46894">
    <property type="entry name" value="C-terminal effector domain of the bipartite response regulators"/>
    <property type="match status" value="1"/>
</dbReference>
<dbReference type="Pfam" id="PF13401">
    <property type="entry name" value="AAA_22"/>
    <property type="match status" value="1"/>
</dbReference>
<evidence type="ECO:0000259" key="1">
    <source>
        <dbReference type="PROSITE" id="PS50043"/>
    </source>
</evidence>
<feature type="domain" description="HTH luxR-type" evidence="1">
    <location>
        <begin position="809"/>
        <end position="876"/>
    </location>
</feature>
<dbReference type="Pfam" id="PF13424">
    <property type="entry name" value="TPR_12"/>
    <property type="match status" value="1"/>
</dbReference>
<dbReference type="InterPro" id="IPR058852">
    <property type="entry name" value="HTH_77"/>
</dbReference>
<dbReference type="Gene3D" id="3.40.50.300">
    <property type="entry name" value="P-loop containing nucleotide triphosphate hydrolases"/>
    <property type="match status" value="1"/>
</dbReference>
<dbReference type="CDD" id="cd06170">
    <property type="entry name" value="LuxR_C_like"/>
    <property type="match status" value="1"/>
</dbReference>
<dbReference type="InterPro" id="IPR019734">
    <property type="entry name" value="TPR_rpt"/>
</dbReference>
<sequence length="878" mass="92704">MGERAPDRTPDTGQDAAAEALTAREAAARLGVNERTIRRAIARGELLAAKEAGAFRIAPAALARFRGPLVGAAARTASTQGSPCRTDAAQGTGRVRLAPVQALWPAPLPTPLTPLVGREREAATVAALLRRDDVRLLTLTGPGGIGKTRLAIEVARGMADAFPDGVAFVSLAPIRDPGLVAAAIARALGVREVGGSPVPERLGATLRDRDLLLVLDNFEHLLAAAPLLIKLLSACLQLKALVTSRAPLRASGETAFLVPPLALPDYPGGTRHPPSVDQICRSDAVRLFVARARGLQPDFALTEATAPDVAEICARLEGLPLAIELAAARVAVLSPRAIARRLERRLPLLTGGPRDAPTRQRTMRDAIAWSHDLLTGDEQALFRRLTVFVGGFTLEAAEAVGGGAGEPKTDVLEGLTALVNGSLLRRVELTGGEPRFAMLETVREFGLERLATSGEEGAVRRVHADYFLALAERCEPSIYRGCDLIRLLGALEAEHANLRAALGHLEEMGDAEATLRLAGALAPFWLFHSHRSEGRDWLERALDRTLGAQVSDGTRAKALGGAATLTFTQGNYGRARAFAEENLVLRHELGDRRGIATALNLLGAVTRAQGACDEAAPLFETALALFEEIGDSEWIALARNNLGILAYWQGDLARGAALLEDAVRLYRQAGDRYAYGAATVLSDLALVTCDRGDHGRAAALFAESLARWWEVGTKEGLADWLARVAVLAVAGGKPERAVRLLAAAEALREAIDYVFEQPELARHERAQAAARAEVGEAAFAAAWAAGGALAPDEAAAEASRVVADLRAGDGVPPVTHGLTPREAAVLGLVAAGRSDKEIADTLFISRRTASKHVATILAKLGVPTRAAAATHAVRLGLA</sequence>
<dbReference type="Pfam" id="PF12728">
    <property type="entry name" value="HTH_17"/>
    <property type="match status" value="1"/>
</dbReference>
<dbReference type="GO" id="GO:0016887">
    <property type="term" value="F:ATP hydrolysis activity"/>
    <property type="evidence" value="ECO:0007669"/>
    <property type="project" value="InterPro"/>
</dbReference>
<dbReference type="InterPro" id="IPR000792">
    <property type="entry name" value="Tscrpt_reg_LuxR_C"/>
</dbReference>
<dbReference type="InterPro" id="IPR011990">
    <property type="entry name" value="TPR-like_helical_dom_sf"/>
</dbReference>
<reference evidence="2" key="1">
    <citation type="submission" date="2020-02" db="EMBL/GenBank/DDBJ databases">
        <authorList>
            <person name="Meier V. D."/>
        </authorList>
    </citation>
    <scope>NUCLEOTIDE SEQUENCE</scope>
    <source>
        <strain evidence="2">AVDCRST_MAG19</strain>
    </source>
</reference>
<dbReference type="Gene3D" id="1.25.40.10">
    <property type="entry name" value="Tetratricopeptide repeat domain"/>
    <property type="match status" value="1"/>
</dbReference>